<dbReference type="GO" id="GO:0005737">
    <property type="term" value="C:cytoplasm"/>
    <property type="evidence" value="ECO:0007669"/>
    <property type="project" value="TreeGrafter"/>
</dbReference>
<evidence type="ECO:0000259" key="1">
    <source>
        <dbReference type="Pfam" id="PF01370"/>
    </source>
</evidence>
<dbReference type="STRING" id="51642.NSMM_90106"/>
<dbReference type="OrthoDB" id="9803010at2"/>
<dbReference type="NCBIfam" id="TIGR03466">
    <property type="entry name" value="HpnA"/>
    <property type="match status" value="1"/>
</dbReference>
<dbReference type="InterPro" id="IPR051783">
    <property type="entry name" value="NAD(P)-dependent_oxidoreduct"/>
</dbReference>
<dbReference type="GO" id="GO:0045552">
    <property type="term" value="F:dihydroflavanol 4-reductase activity"/>
    <property type="evidence" value="ECO:0007669"/>
    <property type="project" value="UniProtKB-EC"/>
</dbReference>
<name>A0A1G5SL95_9PROT</name>
<dbReference type="RefSeq" id="WP_090288581.1">
    <property type="nucleotide sequence ID" value="NZ_FMWO01000102.1"/>
</dbReference>
<organism evidence="2 3">
    <name type="scientific">Nitrosomonas mobilis</name>
    <dbReference type="NCBI Taxonomy" id="51642"/>
    <lineage>
        <taxon>Bacteria</taxon>
        <taxon>Pseudomonadati</taxon>
        <taxon>Pseudomonadota</taxon>
        <taxon>Betaproteobacteria</taxon>
        <taxon>Nitrosomonadales</taxon>
        <taxon>Nitrosomonadaceae</taxon>
        <taxon>Nitrosomonas</taxon>
    </lineage>
</organism>
<dbReference type="Proteomes" id="UP000198729">
    <property type="component" value="Unassembled WGS sequence"/>
</dbReference>
<proteinExistence type="predicted"/>
<evidence type="ECO:0000313" key="3">
    <source>
        <dbReference type="Proteomes" id="UP000198729"/>
    </source>
</evidence>
<reference evidence="2 3" key="1">
    <citation type="submission" date="2016-10" db="EMBL/GenBank/DDBJ databases">
        <authorList>
            <person name="de Groot N.N."/>
        </authorList>
    </citation>
    <scope>NUCLEOTIDE SEQUENCE [LARGE SCALE GENOMIC DNA]</scope>
    <source>
        <strain evidence="2">1</strain>
    </source>
</reference>
<protein>
    <submittedName>
        <fullName evidence="2">Putative dihydroflavonol-4-reductase</fullName>
        <ecNumber evidence="2">1.1.1.219</ecNumber>
    </submittedName>
</protein>
<dbReference type="InterPro" id="IPR036291">
    <property type="entry name" value="NAD(P)-bd_dom_sf"/>
</dbReference>
<dbReference type="Pfam" id="PF01370">
    <property type="entry name" value="Epimerase"/>
    <property type="match status" value="1"/>
</dbReference>
<dbReference type="CDD" id="cd05228">
    <property type="entry name" value="AR_FR_like_1_SDR_e"/>
    <property type="match status" value="1"/>
</dbReference>
<dbReference type="PANTHER" id="PTHR48079:SF6">
    <property type="entry name" value="NAD(P)-BINDING DOMAIN-CONTAINING PROTEIN-RELATED"/>
    <property type="match status" value="1"/>
</dbReference>
<dbReference type="SUPFAM" id="SSF51735">
    <property type="entry name" value="NAD(P)-binding Rossmann-fold domains"/>
    <property type="match status" value="1"/>
</dbReference>
<dbReference type="EC" id="1.1.1.219" evidence="2"/>
<dbReference type="EMBL" id="FMWO01000102">
    <property type="protein sequence ID" value="SCZ87139.1"/>
    <property type="molecule type" value="Genomic_DNA"/>
</dbReference>
<dbReference type="InterPro" id="IPR017829">
    <property type="entry name" value="Hopanoid-assoc_sugar_epimerase"/>
</dbReference>
<dbReference type="InterPro" id="IPR001509">
    <property type="entry name" value="Epimerase_deHydtase"/>
</dbReference>
<evidence type="ECO:0000313" key="2">
    <source>
        <dbReference type="EMBL" id="SCZ87139.1"/>
    </source>
</evidence>
<keyword evidence="3" id="KW-1185">Reference proteome</keyword>
<dbReference type="GO" id="GO:0004029">
    <property type="term" value="F:aldehyde dehydrogenase (NAD+) activity"/>
    <property type="evidence" value="ECO:0007669"/>
    <property type="project" value="TreeGrafter"/>
</dbReference>
<dbReference type="PANTHER" id="PTHR48079">
    <property type="entry name" value="PROTEIN YEEZ"/>
    <property type="match status" value="1"/>
</dbReference>
<sequence>MSAQGRSLVTGGGGFIGTHLVNCLLEQGEEVRVLELDGVSVSSAVEVVRGSITDEHCVRRACKSVQRIYHLAAYTDLWARDKQIFHQVNHAGTCILLAEAAHIDIEAFVHTSTQSVLIEKTPQAELLDESVKSSFEDMPGAYCQSKFLAEQAAHKASRNGLPVIIVSPTLPIGPGDSHITPPTRMLLNFLNRRVPAYLDCRLNMADVRDIAFGHILAARHGSIGERYILGHENLMLGELLRIVEKITGSKMPDIQIPYWVALLTGIISEFVADYVTHQPPVAPLTGVRLAGKNMHFSCSKAKQKLGFNPRPLRESLTDEITWLVQQGYVTHPLSLNRP</sequence>
<accession>A0A1G5SL95</accession>
<keyword evidence="2" id="KW-0560">Oxidoreductase</keyword>
<gene>
    <name evidence="2" type="primary">dfrA</name>
    <name evidence="2" type="ORF">NSMM_90106</name>
</gene>
<feature type="domain" description="NAD-dependent epimerase/dehydratase" evidence="1">
    <location>
        <begin position="8"/>
        <end position="230"/>
    </location>
</feature>
<dbReference type="Gene3D" id="3.40.50.720">
    <property type="entry name" value="NAD(P)-binding Rossmann-like Domain"/>
    <property type="match status" value="1"/>
</dbReference>
<dbReference type="AlphaFoldDB" id="A0A1G5SL95"/>